<dbReference type="EMBL" id="LUKJ01000003">
    <property type="protein sequence ID" value="KZN15804.1"/>
    <property type="molecule type" value="Genomic_DNA"/>
</dbReference>
<keyword evidence="1" id="KW-1133">Transmembrane helix</keyword>
<gene>
    <name evidence="2" type="ORF">A1D17_06355</name>
</gene>
<dbReference type="RefSeq" id="WP_063341119.1">
    <property type="nucleotide sequence ID" value="NZ_LUKJ01000003.1"/>
</dbReference>
<sequence length="165" mass="18438">MLKPLHNTTLKSVLNFSPATYIFAIAISILVGISLFFANNTTKIAKLPTENNYTPDLKANFDKCEIGPFWISVSGWALMPPPNDTIKIHIIAAGKNGAIELITHRLNRKDVSDFFKIKSEFHLHGFSASAMSYRLRHRYGNTIKLYIEDSKGVIYYGGENACTAI</sequence>
<organism evidence="2 3">
    <name type="scientific">Pseudomonas fluorescens</name>
    <dbReference type="NCBI Taxonomy" id="294"/>
    <lineage>
        <taxon>Bacteria</taxon>
        <taxon>Pseudomonadati</taxon>
        <taxon>Pseudomonadota</taxon>
        <taxon>Gammaproteobacteria</taxon>
        <taxon>Pseudomonadales</taxon>
        <taxon>Pseudomonadaceae</taxon>
        <taxon>Pseudomonas</taxon>
    </lineage>
</organism>
<evidence type="ECO:0000256" key="1">
    <source>
        <dbReference type="SAM" id="Phobius"/>
    </source>
</evidence>
<reference evidence="3" key="1">
    <citation type="submission" date="2016-03" db="EMBL/GenBank/DDBJ databases">
        <authorList>
            <person name="Ray J."/>
            <person name="Price M."/>
            <person name="Deutschbauer A."/>
        </authorList>
    </citation>
    <scope>NUCLEOTIDE SEQUENCE [LARGE SCALE GENOMIC DNA]</scope>
    <source>
        <strain evidence="3">FW300-N1B4</strain>
    </source>
</reference>
<keyword evidence="1" id="KW-0812">Transmembrane</keyword>
<proteinExistence type="predicted"/>
<feature type="transmembrane region" description="Helical" evidence="1">
    <location>
        <begin position="20"/>
        <end position="38"/>
    </location>
</feature>
<reference evidence="2 3" key="2">
    <citation type="journal article" date="2018" name="Nature">
        <title>Mutant phenotypes for thousands of bacterial genes of unknown function.</title>
        <authorList>
            <person name="Price M.N."/>
            <person name="Wetmore K.M."/>
            <person name="Waters R.J."/>
            <person name="Callaghan M."/>
            <person name="Ray J."/>
            <person name="Liu H."/>
            <person name="Kuehl J.V."/>
            <person name="Melnyk R.A."/>
            <person name="Lamson J.S."/>
            <person name="Suh Y."/>
            <person name="Carlson H.K."/>
            <person name="Esquivel Z."/>
            <person name="Sadeeshkumar H."/>
            <person name="Chakraborty R."/>
            <person name="Zane G.M."/>
            <person name="Rubin B.E."/>
            <person name="Wall J.D."/>
            <person name="Visel A."/>
            <person name="Bristow J."/>
            <person name="Blow M.J."/>
            <person name="Arkin A.P."/>
            <person name="Deutschbauer A.M."/>
        </authorList>
    </citation>
    <scope>NUCLEOTIDE SEQUENCE [LARGE SCALE GENOMIC DNA]</scope>
    <source>
        <strain evidence="2 3">FW300-N1B4</strain>
    </source>
</reference>
<dbReference type="AlphaFoldDB" id="A0A166MK08"/>
<protein>
    <submittedName>
        <fullName evidence="2">Uncharacterized protein</fullName>
    </submittedName>
</protein>
<evidence type="ECO:0000313" key="2">
    <source>
        <dbReference type="EMBL" id="KZN15804.1"/>
    </source>
</evidence>
<comment type="caution">
    <text evidence="2">The sequence shown here is derived from an EMBL/GenBank/DDBJ whole genome shotgun (WGS) entry which is preliminary data.</text>
</comment>
<accession>A0A166MK08</accession>
<dbReference type="Proteomes" id="UP000076489">
    <property type="component" value="Unassembled WGS sequence"/>
</dbReference>
<name>A0A166MK08_PSEFL</name>
<evidence type="ECO:0000313" key="3">
    <source>
        <dbReference type="Proteomes" id="UP000076489"/>
    </source>
</evidence>
<keyword evidence="1" id="KW-0472">Membrane</keyword>
<dbReference type="OrthoDB" id="7029621at2"/>